<dbReference type="InterPro" id="IPR050109">
    <property type="entry name" value="HTH-type_TetR-like_transc_reg"/>
</dbReference>
<keyword evidence="2 4" id="KW-0238">DNA-binding</keyword>
<dbReference type="Pfam" id="PF00440">
    <property type="entry name" value="TetR_N"/>
    <property type="match status" value="1"/>
</dbReference>
<proteinExistence type="predicted"/>
<evidence type="ECO:0000259" key="5">
    <source>
        <dbReference type="PROSITE" id="PS50977"/>
    </source>
</evidence>
<comment type="caution">
    <text evidence="6">The sequence shown here is derived from an EMBL/GenBank/DDBJ whole genome shotgun (WGS) entry which is preliminary data.</text>
</comment>
<dbReference type="Gene3D" id="1.10.357.10">
    <property type="entry name" value="Tetracycline Repressor, domain 2"/>
    <property type="match status" value="1"/>
</dbReference>
<organism evidence="6 7">
    <name type="scientific">Actinoplanes siamensis</name>
    <dbReference type="NCBI Taxonomy" id="1223317"/>
    <lineage>
        <taxon>Bacteria</taxon>
        <taxon>Bacillati</taxon>
        <taxon>Actinomycetota</taxon>
        <taxon>Actinomycetes</taxon>
        <taxon>Micromonosporales</taxon>
        <taxon>Micromonosporaceae</taxon>
        <taxon>Actinoplanes</taxon>
    </lineage>
</organism>
<feature type="DNA-binding region" description="H-T-H motif" evidence="4">
    <location>
        <begin position="47"/>
        <end position="66"/>
    </location>
</feature>
<evidence type="ECO:0000256" key="3">
    <source>
        <dbReference type="ARBA" id="ARBA00023163"/>
    </source>
</evidence>
<dbReference type="GO" id="GO:0003700">
    <property type="term" value="F:DNA-binding transcription factor activity"/>
    <property type="evidence" value="ECO:0007669"/>
    <property type="project" value="TreeGrafter"/>
</dbReference>
<keyword evidence="7" id="KW-1185">Reference proteome</keyword>
<feature type="domain" description="HTH tetR-type" evidence="5">
    <location>
        <begin position="25"/>
        <end position="84"/>
    </location>
</feature>
<dbReference type="PANTHER" id="PTHR30055:SF234">
    <property type="entry name" value="HTH-TYPE TRANSCRIPTIONAL REGULATOR BETI"/>
    <property type="match status" value="1"/>
</dbReference>
<dbReference type="PANTHER" id="PTHR30055">
    <property type="entry name" value="HTH-TYPE TRANSCRIPTIONAL REGULATOR RUTR"/>
    <property type="match status" value="1"/>
</dbReference>
<reference evidence="6" key="1">
    <citation type="submission" date="2021-01" db="EMBL/GenBank/DDBJ databases">
        <title>Whole genome shotgun sequence of Actinoplanes siamensis NBRC 109076.</title>
        <authorList>
            <person name="Komaki H."/>
            <person name="Tamura T."/>
        </authorList>
    </citation>
    <scope>NUCLEOTIDE SEQUENCE</scope>
    <source>
        <strain evidence="6">NBRC 109076</strain>
    </source>
</reference>
<evidence type="ECO:0000256" key="1">
    <source>
        <dbReference type="ARBA" id="ARBA00023015"/>
    </source>
</evidence>
<evidence type="ECO:0000256" key="4">
    <source>
        <dbReference type="PROSITE-ProRule" id="PRU00335"/>
    </source>
</evidence>
<evidence type="ECO:0000256" key="2">
    <source>
        <dbReference type="ARBA" id="ARBA00023125"/>
    </source>
</evidence>
<dbReference type="Proteomes" id="UP000629619">
    <property type="component" value="Unassembled WGS sequence"/>
</dbReference>
<dbReference type="InterPro" id="IPR001647">
    <property type="entry name" value="HTH_TetR"/>
</dbReference>
<keyword evidence="1" id="KW-0805">Transcription regulation</keyword>
<evidence type="ECO:0000313" key="7">
    <source>
        <dbReference type="Proteomes" id="UP000629619"/>
    </source>
</evidence>
<gene>
    <name evidence="6" type="ORF">Asi03nite_50770</name>
</gene>
<dbReference type="EMBL" id="BOMW01000051">
    <property type="protein sequence ID" value="GIF07539.1"/>
    <property type="molecule type" value="Genomic_DNA"/>
</dbReference>
<sequence>MSERSLITVSVVENRRRRQPALAPDERRAALIAATIPLLHEHGVEVSTRQIANAAGVAEGTIFGVFSNKNELVVCSVVKALDPQPTLDALAAIDRSADLRSRLMRAADIVHTRFTENAGLMHSARRLIITGESSPDARERMSSTRGRLLAAVTEVLQPDAARLRVSPAKAARLLLLYCGANTFGPFGDGEEFNGAELASLLLDGILHDKPEDSGEQATC</sequence>
<accession>A0A919TMG8</accession>
<dbReference type="SUPFAM" id="SSF46689">
    <property type="entry name" value="Homeodomain-like"/>
    <property type="match status" value="1"/>
</dbReference>
<dbReference type="InterPro" id="IPR009057">
    <property type="entry name" value="Homeodomain-like_sf"/>
</dbReference>
<dbReference type="PRINTS" id="PR00455">
    <property type="entry name" value="HTHTETR"/>
</dbReference>
<name>A0A919TMG8_9ACTN</name>
<keyword evidence="3" id="KW-0804">Transcription</keyword>
<dbReference type="AlphaFoldDB" id="A0A919TMG8"/>
<evidence type="ECO:0000313" key="6">
    <source>
        <dbReference type="EMBL" id="GIF07539.1"/>
    </source>
</evidence>
<dbReference type="GO" id="GO:0000976">
    <property type="term" value="F:transcription cis-regulatory region binding"/>
    <property type="evidence" value="ECO:0007669"/>
    <property type="project" value="TreeGrafter"/>
</dbReference>
<protein>
    <recommendedName>
        <fullName evidence="5">HTH tetR-type domain-containing protein</fullName>
    </recommendedName>
</protein>
<dbReference type="PROSITE" id="PS50977">
    <property type="entry name" value="HTH_TETR_2"/>
    <property type="match status" value="1"/>
</dbReference>